<reference evidence="1" key="1">
    <citation type="journal article" date="2013" name="Nat. Commun.">
        <title>Whole-genome sequencing of Oryza brachyantha reveals mechanisms underlying Oryza genome evolution.</title>
        <authorList>
            <person name="Chen J."/>
            <person name="Huang Q."/>
            <person name="Gao D."/>
            <person name="Wang J."/>
            <person name="Lang Y."/>
            <person name="Liu T."/>
            <person name="Li B."/>
            <person name="Bai Z."/>
            <person name="Luis Goicoechea J."/>
            <person name="Liang C."/>
            <person name="Chen C."/>
            <person name="Zhang W."/>
            <person name="Sun S."/>
            <person name="Liao Y."/>
            <person name="Zhang X."/>
            <person name="Yang L."/>
            <person name="Song C."/>
            <person name="Wang M."/>
            <person name="Shi J."/>
            <person name="Liu G."/>
            <person name="Liu J."/>
            <person name="Zhou H."/>
            <person name="Zhou W."/>
            <person name="Yu Q."/>
            <person name="An N."/>
            <person name="Chen Y."/>
            <person name="Cai Q."/>
            <person name="Wang B."/>
            <person name="Liu B."/>
            <person name="Min J."/>
            <person name="Huang Y."/>
            <person name="Wu H."/>
            <person name="Li Z."/>
            <person name="Zhang Y."/>
            <person name="Yin Y."/>
            <person name="Song W."/>
            <person name="Jiang J."/>
            <person name="Jackson S.A."/>
            <person name="Wing R.A."/>
            <person name="Wang J."/>
            <person name="Chen M."/>
        </authorList>
    </citation>
    <scope>NUCLEOTIDE SEQUENCE [LARGE SCALE GENOMIC DNA]</scope>
    <source>
        <strain evidence="1">cv. IRGC 101232</strain>
    </source>
</reference>
<evidence type="ECO:0000313" key="1">
    <source>
        <dbReference type="EnsemblPlants" id="OB09G25780.1"/>
    </source>
</evidence>
<keyword evidence="2" id="KW-1185">Reference proteome</keyword>
<sequence>MEERVHVCKMLDFHEQFAVNLPVMYKIPHYIRAASEHERVENDLIWRLSGSCS</sequence>
<dbReference type="Gramene" id="OB09G25780.1">
    <property type="protein sequence ID" value="OB09G25780.1"/>
    <property type="gene ID" value="OB09G25780"/>
</dbReference>
<organism evidence="1">
    <name type="scientific">Oryza brachyantha</name>
    <name type="common">malo sina</name>
    <dbReference type="NCBI Taxonomy" id="4533"/>
    <lineage>
        <taxon>Eukaryota</taxon>
        <taxon>Viridiplantae</taxon>
        <taxon>Streptophyta</taxon>
        <taxon>Embryophyta</taxon>
        <taxon>Tracheophyta</taxon>
        <taxon>Spermatophyta</taxon>
        <taxon>Magnoliopsida</taxon>
        <taxon>Liliopsida</taxon>
        <taxon>Poales</taxon>
        <taxon>Poaceae</taxon>
        <taxon>BOP clade</taxon>
        <taxon>Oryzoideae</taxon>
        <taxon>Oryzeae</taxon>
        <taxon>Oryzinae</taxon>
        <taxon>Oryza</taxon>
    </lineage>
</organism>
<dbReference type="EnsemblPlants" id="OB09G25780.1">
    <property type="protein sequence ID" value="OB09G25780.1"/>
    <property type="gene ID" value="OB09G25780"/>
</dbReference>
<dbReference type="AlphaFoldDB" id="J3MZZ9"/>
<protein>
    <submittedName>
        <fullName evidence="1">Uncharacterized protein</fullName>
    </submittedName>
</protein>
<dbReference type="HOGENOM" id="CLU_3071926_0_0_1"/>
<accession>J3MZZ9</accession>
<dbReference type="Proteomes" id="UP000006038">
    <property type="component" value="Chromosome 9"/>
</dbReference>
<proteinExistence type="predicted"/>
<evidence type="ECO:0000313" key="2">
    <source>
        <dbReference type="Proteomes" id="UP000006038"/>
    </source>
</evidence>
<reference evidence="1" key="2">
    <citation type="submission" date="2013-04" db="UniProtKB">
        <authorList>
            <consortium name="EnsemblPlants"/>
        </authorList>
    </citation>
    <scope>IDENTIFICATION</scope>
</reference>
<name>J3MZZ9_ORYBR</name>